<dbReference type="Proteomes" id="UP000249061">
    <property type="component" value="Unassembled WGS sequence"/>
</dbReference>
<evidence type="ECO:0000256" key="2">
    <source>
        <dbReference type="SAM" id="SignalP"/>
    </source>
</evidence>
<organism evidence="3 4">
    <name type="scientific">Archangium gephyra</name>
    <dbReference type="NCBI Taxonomy" id="48"/>
    <lineage>
        <taxon>Bacteria</taxon>
        <taxon>Pseudomonadati</taxon>
        <taxon>Myxococcota</taxon>
        <taxon>Myxococcia</taxon>
        <taxon>Myxococcales</taxon>
        <taxon>Cystobacterineae</taxon>
        <taxon>Archangiaceae</taxon>
        <taxon>Archangium</taxon>
    </lineage>
</organism>
<sequence>MRALAPVVGLLSSPAFACAVCGAGEDRTQESYLAMTIVISLLPLAMLGGIVGWVVYRYRAVAREEKAVGSSAP</sequence>
<accession>A0A2W5TKD9</accession>
<keyword evidence="2" id="KW-0732">Signal</keyword>
<keyword evidence="1" id="KW-1133">Transmembrane helix</keyword>
<feature type="transmembrane region" description="Helical" evidence="1">
    <location>
        <begin position="33"/>
        <end position="56"/>
    </location>
</feature>
<comment type="caution">
    <text evidence="3">The sequence shown here is derived from an EMBL/GenBank/DDBJ whole genome shotgun (WGS) entry which is preliminary data.</text>
</comment>
<name>A0A2W5TKD9_9BACT</name>
<feature type="chain" id="PRO_5015995197" evidence="2">
    <location>
        <begin position="18"/>
        <end position="73"/>
    </location>
</feature>
<evidence type="ECO:0000256" key="1">
    <source>
        <dbReference type="SAM" id="Phobius"/>
    </source>
</evidence>
<dbReference type="EMBL" id="QFQP01000010">
    <property type="protein sequence ID" value="PZR13216.1"/>
    <property type="molecule type" value="Genomic_DNA"/>
</dbReference>
<dbReference type="AlphaFoldDB" id="A0A2W5TKD9"/>
<evidence type="ECO:0000313" key="3">
    <source>
        <dbReference type="EMBL" id="PZR13216.1"/>
    </source>
</evidence>
<reference evidence="3 4" key="1">
    <citation type="submission" date="2017-08" db="EMBL/GenBank/DDBJ databases">
        <title>Infants hospitalized years apart are colonized by the same room-sourced microbial strains.</title>
        <authorList>
            <person name="Brooks B."/>
            <person name="Olm M.R."/>
            <person name="Firek B.A."/>
            <person name="Baker R."/>
            <person name="Thomas B.C."/>
            <person name="Morowitz M.J."/>
            <person name="Banfield J.F."/>
        </authorList>
    </citation>
    <scope>NUCLEOTIDE SEQUENCE [LARGE SCALE GENOMIC DNA]</scope>
    <source>
        <strain evidence="3">S2_003_000_R2_14</strain>
    </source>
</reference>
<gene>
    <name evidence="3" type="ORF">DI536_13085</name>
</gene>
<proteinExistence type="predicted"/>
<protein>
    <submittedName>
        <fullName evidence="3">Uncharacterized protein</fullName>
    </submittedName>
</protein>
<keyword evidence="1" id="KW-0472">Membrane</keyword>
<feature type="signal peptide" evidence="2">
    <location>
        <begin position="1"/>
        <end position="17"/>
    </location>
</feature>
<evidence type="ECO:0000313" key="4">
    <source>
        <dbReference type="Proteomes" id="UP000249061"/>
    </source>
</evidence>
<keyword evidence="1" id="KW-0812">Transmembrane</keyword>